<reference evidence="8" key="1">
    <citation type="submission" date="2021-12" db="EMBL/GenBank/DDBJ databases">
        <title>Alicyclobacillaceae gen. nov., sp. nov., isolated from chalcocite enrichment system.</title>
        <authorList>
            <person name="Jiang Z."/>
        </authorList>
    </citation>
    <scope>NUCLEOTIDE SEQUENCE</scope>
    <source>
        <strain evidence="8">MYW30-H2</strain>
    </source>
</reference>
<dbReference type="Proteomes" id="UP000830167">
    <property type="component" value="Chromosome"/>
</dbReference>
<keyword evidence="2 5" id="KW-0132">Cell division</keyword>
<dbReference type="InterPro" id="IPR050696">
    <property type="entry name" value="FtsA/MreB"/>
</dbReference>
<protein>
    <recommendedName>
        <fullName evidence="5 6">Cell division protein FtsA</fullName>
    </recommendedName>
</protein>
<dbReference type="CDD" id="cd24048">
    <property type="entry name" value="ASKHA_NBD_FtsA"/>
    <property type="match status" value="1"/>
</dbReference>
<name>A0ABY4CF51_9BACL</name>
<comment type="similarity">
    <text evidence="5 6">Belongs to the FtsA/MreB family.</text>
</comment>
<evidence type="ECO:0000313" key="9">
    <source>
        <dbReference type="Proteomes" id="UP000830167"/>
    </source>
</evidence>
<proteinExistence type="inferred from homology"/>
<keyword evidence="9" id="KW-1185">Reference proteome</keyword>
<evidence type="ECO:0000256" key="1">
    <source>
        <dbReference type="ARBA" id="ARBA00022475"/>
    </source>
</evidence>
<dbReference type="Pfam" id="PF14450">
    <property type="entry name" value="FtsA"/>
    <property type="match status" value="1"/>
</dbReference>
<evidence type="ECO:0000256" key="5">
    <source>
        <dbReference type="HAMAP-Rule" id="MF_02033"/>
    </source>
</evidence>
<evidence type="ECO:0000313" key="8">
    <source>
        <dbReference type="EMBL" id="UOF89162.1"/>
    </source>
</evidence>
<dbReference type="HAMAP" id="MF_02033">
    <property type="entry name" value="FtsA"/>
    <property type="match status" value="1"/>
</dbReference>
<dbReference type="InterPro" id="IPR020823">
    <property type="entry name" value="Cell_div_FtsA"/>
</dbReference>
<keyword evidence="3 5" id="KW-0472">Membrane</keyword>
<comment type="subcellular location">
    <subcellularLocation>
        <location evidence="5">Cell membrane</location>
        <topology evidence="5">Peripheral membrane protein</topology>
        <orientation evidence="5">Cytoplasmic side</orientation>
    </subcellularLocation>
    <text evidence="5">Localizes to the Z ring in an FtsZ-dependent manner. Targeted to the membrane through a conserved C-terminal amphipathic helix.</text>
</comment>
<dbReference type="SMART" id="SM00842">
    <property type="entry name" value="FtsA"/>
    <property type="match status" value="1"/>
</dbReference>
<dbReference type="PANTHER" id="PTHR32432:SF4">
    <property type="entry name" value="CELL DIVISION PROTEIN FTSA"/>
    <property type="match status" value="1"/>
</dbReference>
<evidence type="ECO:0000256" key="6">
    <source>
        <dbReference type="PIRNR" id="PIRNR003101"/>
    </source>
</evidence>
<comment type="subunit">
    <text evidence="5">Self-interacts. Interacts with FtsZ.</text>
</comment>
<dbReference type="PANTHER" id="PTHR32432">
    <property type="entry name" value="CELL DIVISION PROTEIN FTSA-RELATED"/>
    <property type="match status" value="1"/>
</dbReference>
<keyword evidence="1 5" id="KW-1003">Cell membrane</keyword>
<evidence type="ECO:0000256" key="4">
    <source>
        <dbReference type="ARBA" id="ARBA00023306"/>
    </source>
</evidence>
<sequence>MNKGDLIVSLDIGTSKVRVIIGELNGSSINIIGVGSADGDGIRKGAIVDIDKTVQSIREAIDLAERMVGIQINSAYIGIAGNHIALQSSHGVVAVSSPDREIGEEDISRVIQAARVMALPPEREIIDVVPKGFVVDGLGEITDPRGMIGVRLEVEAHILTGSKTIIHNLVRCVERAGIQIAGLVFLPLAASTIALSHDECKLGVALIDMGAGSTSVSIFEKGILTATSVLPIGGDHITNDIAIGFRTQTEIAEQIKIKYGCALVGLASEDEKFKIPRIGSQADKEYTQADLANVIEPRLQEIFGLIRREVERLGFAKDIPGGYVLCGGVASLNSADKLAEFELAAPVRIAVPEFLGVRDASFVNGVGIIRYASQHYIRTVMASGNTKMKTKVKQSNGIMDKVKNWFSEFI</sequence>
<gene>
    <name evidence="5 8" type="primary">ftsA</name>
    <name evidence="8" type="ORF">LSG31_14715</name>
</gene>
<evidence type="ECO:0000256" key="3">
    <source>
        <dbReference type="ARBA" id="ARBA00023136"/>
    </source>
</evidence>
<evidence type="ECO:0000256" key="2">
    <source>
        <dbReference type="ARBA" id="ARBA00022618"/>
    </source>
</evidence>
<dbReference type="InterPro" id="IPR043129">
    <property type="entry name" value="ATPase_NBD"/>
</dbReference>
<dbReference type="NCBIfam" id="TIGR01174">
    <property type="entry name" value="ftsA"/>
    <property type="match status" value="1"/>
</dbReference>
<dbReference type="InterPro" id="IPR003494">
    <property type="entry name" value="SHS2_FtsA"/>
</dbReference>
<accession>A0ABY4CF51</accession>
<dbReference type="GO" id="GO:0051301">
    <property type="term" value="P:cell division"/>
    <property type="evidence" value="ECO:0007669"/>
    <property type="project" value="UniProtKB-KW"/>
</dbReference>
<dbReference type="Gene3D" id="3.30.1490.110">
    <property type="match status" value="1"/>
</dbReference>
<dbReference type="Gene3D" id="3.30.420.40">
    <property type="match status" value="2"/>
</dbReference>
<organism evidence="8 9">
    <name type="scientific">Fodinisporobacter ferrooxydans</name>
    <dbReference type="NCBI Taxonomy" id="2901836"/>
    <lineage>
        <taxon>Bacteria</taxon>
        <taxon>Bacillati</taxon>
        <taxon>Bacillota</taxon>
        <taxon>Bacilli</taxon>
        <taxon>Bacillales</taxon>
        <taxon>Alicyclobacillaceae</taxon>
        <taxon>Fodinisporobacter</taxon>
    </lineage>
</organism>
<dbReference type="SUPFAM" id="SSF53067">
    <property type="entry name" value="Actin-like ATPase domain"/>
    <property type="match status" value="2"/>
</dbReference>
<dbReference type="RefSeq" id="WP_347435843.1">
    <property type="nucleotide sequence ID" value="NZ_CP089291.1"/>
</dbReference>
<dbReference type="EMBL" id="CP089291">
    <property type="protein sequence ID" value="UOF89162.1"/>
    <property type="molecule type" value="Genomic_DNA"/>
</dbReference>
<feature type="domain" description="SHS2" evidence="7">
    <location>
        <begin position="7"/>
        <end position="194"/>
    </location>
</feature>
<keyword evidence="4 5" id="KW-0131">Cell cycle</keyword>
<dbReference type="PIRSF" id="PIRSF003101">
    <property type="entry name" value="FtsA"/>
    <property type="match status" value="1"/>
</dbReference>
<evidence type="ECO:0000259" key="7">
    <source>
        <dbReference type="SMART" id="SM00842"/>
    </source>
</evidence>
<dbReference type="Pfam" id="PF02491">
    <property type="entry name" value="SHS2_FTSA"/>
    <property type="match status" value="1"/>
</dbReference>
<comment type="function">
    <text evidence="5 6">Cell division protein that is involved in the assembly of the Z ring. May serve as a membrane anchor for the Z ring.</text>
</comment>